<comment type="subcellular location">
    <subcellularLocation>
        <location evidence="1">Membrane</location>
        <topology evidence="1">Multi-pass membrane protein</topology>
    </subcellularLocation>
</comment>
<evidence type="ECO:0000313" key="7">
    <source>
        <dbReference type="EMBL" id="KHJ79264.1"/>
    </source>
</evidence>
<name>A0A0B1S2U4_OESDE</name>
<keyword evidence="3 6" id="KW-0812">Transmembrane</keyword>
<evidence type="ECO:0000256" key="4">
    <source>
        <dbReference type="ARBA" id="ARBA00022989"/>
    </source>
</evidence>
<dbReference type="InterPro" id="IPR019421">
    <property type="entry name" value="7TM_GPCR_serpentine_rcpt_Srd"/>
</dbReference>
<evidence type="ECO:0000256" key="5">
    <source>
        <dbReference type="ARBA" id="ARBA00023136"/>
    </source>
</evidence>
<dbReference type="InterPro" id="IPR050920">
    <property type="entry name" value="Nematode_rcpt-like_delta"/>
</dbReference>
<organism evidence="7 8">
    <name type="scientific">Oesophagostomum dentatum</name>
    <name type="common">Nodular worm</name>
    <dbReference type="NCBI Taxonomy" id="61180"/>
    <lineage>
        <taxon>Eukaryota</taxon>
        <taxon>Metazoa</taxon>
        <taxon>Ecdysozoa</taxon>
        <taxon>Nematoda</taxon>
        <taxon>Chromadorea</taxon>
        <taxon>Rhabditida</taxon>
        <taxon>Rhabditina</taxon>
        <taxon>Rhabditomorpha</taxon>
        <taxon>Strongyloidea</taxon>
        <taxon>Strongylidae</taxon>
        <taxon>Oesophagostomum</taxon>
    </lineage>
</organism>
<evidence type="ECO:0008006" key="9">
    <source>
        <dbReference type="Google" id="ProtNLM"/>
    </source>
</evidence>
<protein>
    <recommendedName>
        <fullName evidence="9">7TM chemoreceptor</fullName>
    </recommendedName>
</protein>
<gene>
    <name evidence="7" type="ORF">OESDEN_21093</name>
</gene>
<accession>A0A0B1S2U4</accession>
<feature type="non-terminal residue" evidence="7">
    <location>
        <position position="1"/>
    </location>
</feature>
<dbReference type="PANTHER" id="PTHR22945:SF40">
    <property type="entry name" value="SERPENTINE RECEPTOR, CLASS D (DELTA)-RELATED"/>
    <property type="match status" value="1"/>
</dbReference>
<comment type="similarity">
    <text evidence="2">Belongs to the nematode receptor-like protein srd family.</text>
</comment>
<feature type="transmembrane region" description="Helical" evidence="6">
    <location>
        <begin position="41"/>
        <end position="66"/>
    </location>
</feature>
<dbReference type="AlphaFoldDB" id="A0A0B1S2U4"/>
<dbReference type="Proteomes" id="UP000053660">
    <property type="component" value="Unassembled WGS sequence"/>
</dbReference>
<keyword evidence="5 6" id="KW-0472">Membrane</keyword>
<dbReference type="OrthoDB" id="5859769at2759"/>
<evidence type="ECO:0000256" key="3">
    <source>
        <dbReference type="ARBA" id="ARBA00022692"/>
    </source>
</evidence>
<dbReference type="PANTHER" id="PTHR22945">
    <property type="entry name" value="SERPENTINE RECEPTOR, CLASS D DELTA"/>
    <property type="match status" value="1"/>
</dbReference>
<dbReference type="Pfam" id="PF10317">
    <property type="entry name" value="7TM_GPCR_Srd"/>
    <property type="match status" value="1"/>
</dbReference>
<proteinExistence type="inferred from homology"/>
<evidence type="ECO:0000313" key="8">
    <source>
        <dbReference type="Proteomes" id="UP000053660"/>
    </source>
</evidence>
<feature type="transmembrane region" description="Helical" evidence="6">
    <location>
        <begin position="123"/>
        <end position="144"/>
    </location>
</feature>
<keyword evidence="4 6" id="KW-1133">Transmembrane helix</keyword>
<keyword evidence="8" id="KW-1185">Reference proteome</keyword>
<feature type="transmembrane region" description="Helical" evidence="6">
    <location>
        <begin position="87"/>
        <end position="111"/>
    </location>
</feature>
<dbReference type="EMBL" id="KN605960">
    <property type="protein sequence ID" value="KHJ79264.1"/>
    <property type="molecule type" value="Genomic_DNA"/>
</dbReference>
<evidence type="ECO:0000256" key="2">
    <source>
        <dbReference type="ARBA" id="ARBA00009166"/>
    </source>
</evidence>
<evidence type="ECO:0000256" key="1">
    <source>
        <dbReference type="ARBA" id="ARBA00004141"/>
    </source>
</evidence>
<dbReference type="GO" id="GO:0016020">
    <property type="term" value="C:membrane"/>
    <property type="evidence" value="ECO:0007669"/>
    <property type="project" value="UniProtKB-SubCell"/>
</dbReference>
<evidence type="ECO:0000256" key="6">
    <source>
        <dbReference type="SAM" id="Phobius"/>
    </source>
</evidence>
<reference evidence="7 8" key="1">
    <citation type="submission" date="2014-03" db="EMBL/GenBank/DDBJ databases">
        <title>Draft genome of the hookworm Oesophagostomum dentatum.</title>
        <authorList>
            <person name="Mitreva M."/>
        </authorList>
    </citation>
    <scope>NUCLEOTIDE SEQUENCE [LARGE SCALE GENOMIC DNA]</scope>
    <source>
        <strain evidence="7 8">OD-Hann</strain>
    </source>
</reference>
<sequence length="174" mass="20225">VLTYFTFTPEQVVRDVIKKVYNYDISNECVSGNLDLFDWKVMFVSLHMADPLLPVYIAILIVRRAIIRKLDIVKTLSETSRSMHSQLLRAITYQACLPLFFLYGTTSYLLGQLKIFNQPILEYTSYLFIGCIPMLSPMMSLYFIRPYREWISSKVLRRKSVKIVMLSATSVTLN</sequence>